<proteinExistence type="predicted"/>
<dbReference type="EMBL" id="BQKM01000012">
    <property type="protein sequence ID" value="GJN54622.1"/>
    <property type="molecule type" value="Genomic_DNA"/>
</dbReference>
<dbReference type="PANTHER" id="PTHR47894">
    <property type="entry name" value="HTH-TYPE TRANSCRIPTIONAL REGULATOR GADX"/>
    <property type="match status" value="1"/>
</dbReference>
<reference evidence="5 7" key="1">
    <citation type="submission" date="2020-05" db="EMBL/GenBank/DDBJ databases">
        <title>Characterization of novel class B3 metallo-beta-lactamase from novel Pseudomonas species.</title>
        <authorList>
            <person name="Yamada K."/>
            <person name="Aoki K."/>
            <person name="Ishii Y."/>
        </authorList>
    </citation>
    <scope>NUCLEOTIDE SEQUENCE [LARGE SCALE GENOMIC DNA]</scope>
    <source>
        <strain evidence="5 7">TUM18999</strain>
        <strain evidence="6 8">TUM20286</strain>
    </source>
</reference>
<dbReference type="PANTHER" id="PTHR47894:SF1">
    <property type="entry name" value="HTH-TYPE TRANSCRIPTIONAL REGULATOR VQSM"/>
    <property type="match status" value="1"/>
</dbReference>
<dbReference type="Pfam" id="PF12625">
    <property type="entry name" value="Arabinose_bd"/>
    <property type="match status" value="1"/>
</dbReference>
<sequence>MAPAPHNKNIQKMMRDLTDDVALMRPVIDALRASGADPDKVLVRVGLPPGGLPAGRFPHAAQTQFWKAAAEECAEEHVGLHLAGHLPAFHGLLLEYLFLSSETFGEGLRHALRYVRLLSDTLNARLEVEGERAVLSLGQDASINRHFPEMLAGAVIRLFDALTEGDFKACEVQLMHTEGAAAERYLAVYGCPARLGAERYALVFDAAVLDKPSRHAAPELLRMHESLARRQLAEVERLDLVRKVRELIGELLVDGGATLEQVAARLNMPARRLRERLAMAGVRFNDLVTDYRCRLAKELLLKTDERIEVIVERTGFSEPSTFYRAFKRWVGETPVEFRRRGRPVGN</sequence>
<dbReference type="SMART" id="SM00342">
    <property type="entry name" value="HTH_ARAC"/>
    <property type="match status" value="1"/>
</dbReference>
<dbReference type="InterPro" id="IPR009057">
    <property type="entry name" value="Homeodomain-like_sf"/>
</dbReference>
<protein>
    <submittedName>
        <fullName evidence="5">Transcriptional regulator</fullName>
    </submittedName>
</protein>
<name>A0A6J4EBN8_9PSED</name>
<dbReference type="PROSITE" id="PS01124">
    <property type="entry name" value="HTH_ARAC_FAMILY_2"/>
    <property type="match status" value="1"/>
</dbReference>
<evidence type="ECO:0000256" key="3">
    <source>
        <dbReference type="ARBA" id="ARBA00023163"/>
    </source>
</evidence>
<dbReference type="Proteomes" id="UP001054892">
    <property type="component" value="Unassembled WGS sequence"/>
</dbReference>
<evidence type="ECO:0000313" key="7">
    <source>
        <dbReference type="Proteomes" id="UP000509383"/>
    </source>
</evidence>
<gene>
    <name evidence="5" type="ORF">TUM18999_53780</name>
    <name evidence="6" type="ORF">TUM20286_43740</name>
</gene>
<dbReference type="GO" id="GO:0005829">
    <property type="term" value="C:cytosol"/>
    <property type="evidence" value="ECO:0007669"/>
    <property type="project" value="TreeGrafter"/>
</dbReference>
<keyword evidence="8" id="KW-1185">Reference proteome</keyword>
<dbReference type="EMBL" id="AP023189">
    <property type="protein sequence ID" value="BCG27187.1"/>
    <property type="molecule type" value="Genomic_DNA"/>
</dbReference>
<evidence type="ECO:0000313" key="6">
    <source>
        <dbReference type="EMBL" id="GJN54622.1"/>
    </source>
</evidence>
<dbReference type="Pfam" id="PF12833">
    <property type="entry name" value="HTH_18"/>
    <property type="match status" value="1"/>
</dbReference>
<dbReference type="InterPro" id="IPR032687">
    <property type="entry name" value="AraC-type_N"/>
</dbReference>
<keyword evidence="3" id="KW-0804">Transcription</keyword>
<dbReference type="KEGG" id="ptw:TUM18999_53780"/>
<dbReference type="InterPro" id="IPR018060">
    <property type="entry name" value="HTH_AraC"/>
</dbReference>
<keyword evidence="1" id="KW-0805">Transcription regulation</keyword>
<dbReference type="GO" id="GO:0000976">
    <property type="term" value="F:transcription cis-regulatory region binding"/>
    <property type="evidence" value="ECO:0007669"/>
    <property type="project" value="TreeGrafter"/>
</dbReference>
<organism evidence="5 7">
    <name type="scientific">Pseudomonas tohonis</name>
    <dbReference type="NCBI Taxonomy" id="2725477"/>
    <lineage>
        <taxon>Bacteria</taxon>
        <taxon>Pseudomonadati</taxon>
        <taxon>Pseudomonadota</taxon>
        <taxon>Gammaproteobacteria</taxon>
        <taxon>Pseudomonadales</taxon>
        <taxon>Pseudomonadaceae</taxon>
        <taxon>Pseudomonas</taxon>
    </lineage>
</organism>
<evidence type="ECO:0000313" key="5">
    <source>
        <dbReference type="EMBL" id="BCG27187.1"/>
    </source>
</evidence>
<dbReference type="AlphaFoldDB" id="A0A6J4EBN8"/>
<keyword evidence="2" id="KW-0238">DNA-binding</keyword>
<evidence type="ECO:0000259" key="4">
    <source>
        <dbReference type="PROSITE" id="PS01124"/>
    </source>
</evidence>
<evidence type="ECO:0000256" key="2">
    <source>
        <dbReference type="ARBA" id="ARBA00023125"/>
    </source>
</evidence>
<feature type="domain" description="HTH araC/xylS-type" evidence="4">
    <location>
        <begin position="242"/>
        <end position="340"/>
    </location>
</feature>
<evidence type="ECO:0000256" key="1">
    <source>
        <dbReference type="ARBA" id="ARBA00023015"/>
    </source>
</evidence>
<dbReference type="GO" id="GO:0003700">
    <property type="term" value="F:DNA-binding transcription factor activity"/>
    <property type="evidence" value="ECO:0007669"/>
    <property type="project" value="InterPro"/>
</dbReference>
<dbReference type="SUPFAM" id="SSF46689">
    <property type="entry name" value="Homeodomain-like"/>
    <property type="match status" value="1"/>
</dbReference>
<evidence type="ECO:0000313" key="8">
    <source>
        <dbReference type="Proteomes" id="UP001054892"/>
    </source>
</evidence>
<dbReference type="Proteomes" id="UP000509383">
    <property type="component" value="Chromosome"/>
</dbReference>
<dbReference type="Gene3D" id="1.10.10.60">
    <property type="entry name" value="Homeodomain-like"/>
    <property type="match status" value="1"/>
</dbReference>
<accession>A0A6J4EBN8</accession>